<proteinExistence type="predicted"/>
<gene>
    <name evidence="2" type="ORF">ACH49W_12495</name>
</gene>
<protein>
    <submittedName>
        <fullName evidence="2">Ester cyclase</fullName>
    </submittedName>
</protein>
<dbReference type="Proteomes" id="UP001611415">
    <property type="component" value="Unassembled WGS sequence"/>
</dbReference>
<dbReference type="RefSeq" id="WP_357401166.1">
    <property type="nucleotide sequence ID" value="NZ_JBEYCD010000002.1"/>
</dbReference>
<dbReference type="PANTHER" id="PTHR38436">
    <property type="entry name" value="POLYKETIDE CYCLASE SNOAL-LIKE DOMAIN"/>
    <property type="match status" value="1"/>
</dbReference>
<reference evidence="2 3" key="1">
    <citation type="submission" date="2024-10" db="EMBL/GenBank/DDBJ databases">
        <title>The Natural Products Discovery Center: Release of the First 8490 Sequenced Strains for Exploring Actinobacteria Biosynthetic Diversity.</title>
        <authorList>
            <person name="Kalkreuter E."/>
            <person name="Kautsar S.A."/>
            <person name="Yang D."/>
            <person name="Bader C.D."/>
            <person name="Teijaro C.N."/>
            <person name="Fluegel L."/>
            <person name="Davis C.M."/>
            <person name="Simpson J.R."/>
            <person name="Lauterbach L."/>
            <person name="Steele A.D."/>
            <person name="Gui C."/>
            <person name="Meng S."/>
            <person name="Li G."/>
            <person name="Viehrig K."/>
            <person name="Ye F."/>
            <person name="Su P."/>
            <person name="Kiefer A.F."/>
            <person name="Nichols A."/>
            <person name="Cepeda A.J."/>
            <person name="Yan W."/>
            <person name="Fan B."/>
            <person name="Jiang Y."/>
            <person name="Adhikari A."/>
            <person name="Zheng C.-J."/>
            <person name="Schuster L."/>
            <person name="Cowan T.M."/>
            <person name="Smanski M.J."/>
            <person name="Chevrette M.G."/>
            <person name="De Carvalho L.P.S."/>
            <person name="Shen B."/>
        </authorList>
    </citation>
    <scope>NUCLEOTIDE SEQUENCE [LARGE SCALE GENOMIC DNA]</scope>
    <source>
        <strain evidence="2 3">NPDC019275</strain>
    </source>
</reference>
<dbReference type="InterPro" id="IPR037401">
    <property type="entry name" value="SnoaL-like"/>
</dbReference>
<evidence type="ECO:0000259" key="1">
    <source>
        <dbReference type="Pfam" id="PF12680"/>
    </source>
</evidence>
<name>A0ABW7WZA9_9NOCA</name>
<sequence length="217" mass="24309">MSIEIASLEPTLVAGMTSDELAAAMPELVLTFVGRAADQAAMWRDWSMRWLTAWNEHDLERVLTLVTDDVVYEDPSLFGERLTGKAALREVVTMTWRAFPDVRFELSGTPYLALIGTGMAVPWRMRATFAGDMGGGPSPLGIAPTGRRFDAHGVDVYELNDGLLCRWSTTTDLFDLAQQVGMLPGPRTRLFQFGIRMQRLGAPLLRSIHRFRGRHRR</sequence>
<dbReference type="Gene3D" id="3.10.450.50">
    <property type="match status" value="1"/>
</dbReference>
<comment type="caution">
    <text evidence="2">The sequence shown here is derived from an EMBL/GenBank/DDBJ whole genome shotgun (WGS) entry which is preliminary data.</text>
</comment>
<dbReference type="InterPro" id="IPR032710">
    <property type="entry name" value="NTF2-like_dom_sf"/>
</dbReference>
<dbReference type="EMBL" id="JBIRYO010000006">
    <property type="protein sequence ID" value="MFI2474187.1"/>
    <property type="molecule type" value="Genomic_DNA"/>
</dbReference>
<keyword evidence="3" id="KW-1185">Reference proteome</keyword>
<feature type="domain" description="SnoaL-like" evidence="1">
    <location>
        <begin position="49"/>
        <end position="167"/>
    </location>
</feature>
<dbReference type="SUPFAM" id="SSF54427">
    <property type="entry name" value="NTF2-like"/>
    <property type="match status" value="1"/>
</dbReference>
<evidence type="ECO:0000313" key="2">
    <source>
        <dbReference type="EMBL" id="MFI2474187.1"/>
    </source>
</evidence>
<dbReference type="PANTHER" id="PTHR38436:SF1">
    <property type="entry name" value="ESTER CYCLASE"/>
    <property type="match status" value="1"/>
</dbReference>
<dbReference type="Pfam" id="PF12680">
    <property type="entry name" value="SnoaL_2"/>
    <property type="match status" value="1"/>
</dbReference>
<organism evidence="2 3">
    <name type="scientific">Nocardia xishanensis</name>
    <dbReference type="NCBI Taxonomy" id="238964"/>
    <lineage>
        <taxon>Bacteria</taxon>
        <taxon>Bacillati</taxon>
        <taxon>Actinomycetota</taxon>
        <taxon>Actinomycetes</taxon>
        <taxon>Mycobacteriales</taxon>
        <taxon>Nocardiaceae</taxon>
        <taxon>Nocardia</taxon>
    </lineage>
</organism>
<evidence type="ECO:0000313" key="3">
    <source>
        <dbReference type="Proteomes" id="UP001611415"/>
    </source>
</evidence>
<dbReference type="InterPro" id="IPR009959">
    <property type="entry name" value="Cyclase_SnoaL-like"/>
</dbReference>
<accession>A0ABW7WZA9</accession>